<reference evidence="2 3" key="1">
    <citation type="journal article" date="2024" name="BMC Genomics">
        <title>Genome assembly of redclaw crayfish (Cherax quadricarinatus) provides insights into its immune adaptation and hypoxia tolerance.</title>
        <authorList>
            <person name="Liu Z."/>
            <person name="Zheng J."/>
            <person name="Li H."/>
            <person name="Fang K."/>
            <person name="Wang S."/>
            <person name="He J."/>
            <person name="Zhou D."/>
            <person name="Weng S."/>
            <person name="Chi M."/>
            <person name="Gu Z."/>
            <person name="He J."/>
            <person name="Li F."/>
            <person name="Wang M."/>
        </authorList>
    </citation>
    <scope>NUCLEOTIDE SEQUENCE [LARGE SCALE GENOMIC DNA]</scope>
    <source>
        <strain evidence="2">ZL_2023a</strain>
    </source>
</reference>
<name>A0AAW0WXF8_CHEQU</name>
<dbReference type="SUPFAM" id="SSF100910">
    <property type="entry name" value="Chemosensory protein Csp2"/>
    <property type="match status" value="1"/>
</dbReference>
<comment type="caution">
    <text evidence="2">The sequence shown here is derived from an EMBL/GenBank/DDBJ whole genome shotgun (WGS) entry which is preliminary data.</text>
</comment>
<dbReference type="InterPro" id="IPR005055">
    <property type="entry name" value="A10/PebIII"/>
</dbReference>
<keyword evidence="1" id="KW-0732">Signal</keyword>
<feature type="non-terminal residue" evidence="2">
    <location>
        <position position="1"/>
    </location>
</feature>
<dbReference type="InterPro" id="IPR036682">
    <property type="entry name" value="OS_D_A10/PebIII_sf"/>
</dbReference>
<evidence type="ECO:0000313" key="3">
    <source>
        <dbReference type="Proteomes" id="UP001445076"/>
    </source>
</evidence>
<keyword evidence="3" id="KW-1185">Reference proteome</keyword>
<sequence length="154" mass="17000">CSGLSPLLRKVAKMRVLVAACVVCVVVCVAGQEQEPTQAQQEVAVPDAIRKLRQPFTELPLTELVSNLKNPATVKFYVECVIEAGTCDNIGKALQNLMRDQQRVSQLCYGCSQCEMEKLRYALDVLKNDYKELACQVQNFVQINGLFGSTNPCA</sequence>
<dbReference type="EMBL" id="JARKIK010000056">
    <property type="protein sequence ID" value="KAK8732714.1"/>
    <property type="molecule type" value="Genomic_DNA"/>
</dbReference>
<protein>
    <submittedName>
        <fullName evidence="2">Uncharacterized protein</fullName>
    </submittedName>
</protein>
<proteinExistence type="predicted"/>
<dbReference type="Pfam" id="PF03392">
    <property type="entry name" value="OS-D"/>
    <property type="match status" value="1"/>
</dbReference>
<feature type="chain" id="PRO_5043676627" evidence="1">
    <location>
        <begin position="32"/>
        <end position="154"/>
    </location>
</feature>
<gene>
    <name evidence="2" type="ORF">OTU49_006891</name>
</gene>
<dbReference type="Gene3D" id="1.10.2080.10">
    <property type="entry name" value="Insect odorant-binding protein A10/Ejaculatory bulb-specific protein 3"/>
    <property type="match status" value="1"/>
</dbReference>
<accession>A0AAW0WXF8</accession>
<evidence type="ECO:0000256" key="1">
    <source>
        <dbReference type="SAM" id="SignalP"/>
    </source>
</evidence>
<organism evidence="2 3">
    <name type="scientific">Cherax quadricarinatus</name>
    <name type="common">Australian red claw crayfish</name>
    <dbReference type="NCBI Taxonomy" id="27406"/>
    <lineage>
        <taxon>Eukaryota</taxon>
        <taxon>Metazoa</taxon>
        <taxon>Ecdysozoa</taxon>
        <taxon>Arthropoda</taxon>
        <taxon>Crustacea</taxon>
        <taxon>Multicrustacea</taxon>
        <taxon>Malacostraca</taxon>
        <taxon>Eumalacostraca</taxon>
        <taxon>Eucarida</taxon>
        <taxon>Decapoda</taxon>
        <taxon>Pleocyemata</taxon>
        <taxon>Astacidea</taxon>
        <taxon>Parastacoidea</taxon>
        <taxon>Parastacidae</taxon>
        <taxon>Cherax</taxon>
    </lineage>
</organism>
<feature type="signal peptide" evidence="1">
    <location>
        <begin position="1"/>
        <end position="31"/>
    </location>
</feature>
<dbReference type="Proteomes" id="UP001445076">
    <property type="component" value="Unassembled WGS sequence"/>
</dbReference>
<evidence type="ECO:0000313" key="2">
    <source>
        <dbReference type="EMBL" id="KAK8732714.1"/>
    </source>
</evidence>
<dbReference type="AlphaFoldDB" id="A0AAW0WXF8"/>